<gene>
    <name evidence="1" type="ORF">OKJ48_27940</name>
</gene>
<dbReference type="RefSeq" id="WP_324771876.1">
    <property type="nucleotide sequence ID" value="NZ_BAAATS010000018.1"/>
</dbReference>
<sequence>MVSSSHEAMHRFFQKDTVALIRNFERLFRVPFPEPRDIAVLNTDLTEIEPVERRVDSLVRVDTDEGDFLLVLESQGKKDERKWGSWAYYLGYLREKYQCQPVLIVLSQSRSTARWAAQPIRFGLPGWASMTVRPLVLGPDNVPVIVDEDEAVQDPSLAALSAITHGKGAHAAAILRTLAAALERVEPESAAVLAMLVEAGLVDSEARKVWRELMSQMHYFFRHPVAEKVREEGREEGRVEDRAEMTLRILEWRGIVVPEGVRERVLGCSDAAQLTAWAERAVHVTEADRIFLDAPA</sequence>
<keyword evidence="2" id="KW-1185">Reference proteome</keyword>
<proteinExistence type="predicted"/>
<comment type="caution">
    <text evidence="1">The sequence shown here is derived from an EMBL/GenBank/DDBJ whole genome shotgun (WGS) entry which is preliminary data.</text>
</comment>
<evidence type="ECO:0000313" key="1">
    <source>
        <dbReference type="EMBL" id="MEB3964042.1"/>
    </source>
</evidence>
<dbReference type="PANTHER" id="PTHR34613:SF1">
    <property type="entry name" value="SLL6017 PROTEIN"/>
    <property type="match status" value="1"/>
</dbReference>
<evidence type="ECO:0008006" key="3">
    <source>
        <dbReference type="Google" id="ProtNLM"/>
    </source>
</evidence>
<dbReference type="EMBL" id="JAOZYB010000302">
    <property type="protein sequence ID" value="MEB3964042.1"/>
    <property type="molecule type" value="Genomic_DNA"/>
</dbReference>
<dbReference type="Proteomes" id="UP001352223">
    <property type="component" value="Unassembled WGS sequence"/>
</dbReference>
<organism evidence="1 2">
    <name type="scientific">Streptomyces kunmingensis</name>
    <dbReference type="NCBI Taxonomy" id="68225"/>
    <lineage>
        <taxon>Bacteria</taxon>
        <taxon>Bacillati</taxon>
        <taxon>Actinomycetota</taxon>
        <taxon>Actinomycetes</taxon>
        <taxon>Kitasatosporales</taxon>
        <taxon>Streptomycetaceae</taxon>
        <taxon>Streptomyces</taxon>
    </lineage>
</organism>
<name>A0ABU6CH52_9ACTN</name>
<evidence type="ECO:0000313" key="2">
    <source>
        <dbReference type="Proteomes" id="UP001352223"/>
    </source>
</evidence>
<protein>
    <recommendedName>
        <fullName evidence="3">Transposase (putative) YhgA-like domain-containing protein</fullName>
    </recommendedName>
</protein>
<reference evidence="1 2" key="1">
    <citation type="submission" date="2022-10" db="EMBL/GenBank/DDBJ databases">
        <authorList>
            <person name="Xie J."/>
            <person name="Shen N."/>
        </authorList>
    </citation>
    <scope>NUCLEOTIDE SEQUENCE [LARGE SCALE GENOMIC DNA]</scope>
    <source>
        <strain evidence="1 2">DSM 41681</strain>
    </source>
</reference>
<accession>A0ABU6CH52</accession>
<dbReference type="PANTHER" id="PTHR34613">
    <property type="entry name" value="SLL0800 PROTEIN"/>
    <property type="match status" value="1"/>
</dbReference>